<feature type="transmembrane region" description="Helical" evidence="7">
    <location>
        <begin position="48"/>
        <end position="65"/>
    </location>
</feature>
<reference evidence="9" key="1">
    <citation type="journal article" date="2012" name="Plant J.">
        <title>The genome of flax (Linum usitatissimum) assembled de novo from short shotgun sequence reads.</title>
        <authorList>
            <person name="Wang Z."/>
            <person name="Hobson N."/>
            <person name="Galindo L."/>
            <person name="Zhu S."/>
            <person name="Shi D."/>
            <person name="McDill J."/>
            <person name="Yang L."/>
            <person name="Hawkins S."/>
            <person name="Neutelings G."/>
            <person name="Datla R."/>
            <person name="Lambert G."/>
            <person name="Galbraith D.W."/>
            <person name="Grassa C.J."/>
            <person name="Geraldes A."/>
            <person name="Cronk Q.C."/>
            <person name="Cullis C."/>
            <person name="Dash P.K."/>
            <person name="Kumar P.A."/>
            <person name="Cloutier S."/>
            <person name="Sharpe A.G."/>
            <person name="Wong G.K."/>
            <person name="Wang J."/>
            <person name="Deyholos M.K."/>
        </authorList>
    </citation>
    <scope>NUCLEOTIDE SEQUENCE</scope>
</reference>
<feature type="transmembrane region" description="Helical" evidence="7">
    <location>
        <begin position="450"/>
        <end position="473"/>
    </location>
</feature>
<dbReference type="InterPro" id="IPR012429">
    <property type="entry name" value="HGSNAT_cat"/>
</dbReference>
<proteinExistence type="inferred from homology"/>
<dbReference type="PRINTS" id="PR00783">
    <property type="entry name" value="MINTRINSICP"/>
</dbReference>
<feature type="domain" description="Heparan-alpha-glucosaminide N-acetyltransferase catalytic" evidence="8">
    <location>
        <begin position="47"/>
        <end position="132"/>
    </location>
</feature>
<dbReference type="FunFam" id="1.20.1080.10:FF:000001">
    <property type="entry name" value="Probable aquaporin PIP1-2"/>
    <property type="match status" value="1"/>
</dbReference>
<feature type="transmembrane region" description="Helical" evidence="7">
    <location>
        <begin position="85"/>
        <end position="105"/>
    </location>
</feature>
<dbReference type="PANTHER" id="PTHR31061">
    <property type="entry name" value="LD22376P"/>
    <property type="match status" value="1"/>
</dbReference>
<evidence type="ECO:0000256" key="2">
    <source>
        <dbReference type="ARBA" id="ARBA00022448"/>
    </source>
</evidence>
<dbReference type="InterPro" id="IPR000425">
    <property type="entry name" value="MIP"/>
</dbReference>
<evidence type="ECO:0000256" key="5">
    <source>
        <dbReference type="ARBA" id="ARBA00023136"/>
    </source>
</evidence>
<dbReference type="PROSITE" id="PS00221">
    <property type="entry name" value="MIP"/>
    <property type="match status" value="1"/>
</dbReference>
<evidence type="ECO:0000259" key="8">
    <source>
        <dbReference type="Pfam" id="PF07786"/>
    </source>
</evidence>
<keyword evidence="4 7" id="KW-1133">Transmembrane helix</keyword>
<dbReference type="InterPro" id="IPR023271">
    <property type="entry name" value="Aquaporin-like"/>
</dbReference>
<dbReference type="Pfam" id="PF00230">
    <property type="entry name" value="MIP"/>
    <property type="match status" value="1"/>
</dbReference>
<evidence type="ECO:0000256" key="7">
    <source>
        <dbReference type="SAM" id="Phobius"/>
    </source>
</evidence>
<evidence type="ECO:0000256" key="4">
    <source>
        <dbReference type="ARBA" id="ARBA00022989"/>
    </source>
</evidence>
<dbReference type="GO" id="GO:0015267">
    <property type="term" value="F:channel activity"/>
    <property type="evidence" value="ECO:0007669"/>
    <property type="project" value="InterPro"/>
</dbReference>
<feature type="transmembrane region" description="Helical" evidence="7">
    <location>
        <begin position="372"/>
        <end position="392"/>
    </location>
</feature>
<evidence type="ECO:0000256" key="3">
    <source>
        <dbReference type="ARBA" id="ARBA00022692"/>
    </source>
</evidence>
<feature type="transmembrane region" description="Helical" evidence="7">
    <location>
        <begin position="485"/>
        <end position="508"/>
    </location>
</feature>
<gene>
    <name evidence="9" type="primary">PIP2-8</name>
</gene>
<evidence type="ECO:0000256" key="6">
    <source>
        <dbReference type="ARBA" id="ARBA00038497"/>
    </source>
</evidence>
<comment type="similarity">
    <text evidence="6">Belongs to the MIP/aquaporin (TC 1.A.8) family. PIP (TC 1.A.8.11) subfamily.</text>
</comment>
<dbReference type="EMBL" id="JX174447">
    <property type="protein sequence ID" value="AFN53685.1"/>
    <property type="molecule type" value="Genomic_DNA"/>
</dbReference>
<keyword evidence="5 7" id="KW-0472">Membrane</keyword>
<name>I6XCT2_LINUS</name>
<dbReference type="CDD" id="cd00333">
    <property type="entry name" value="MIP"/>
    <property type="match status" value="1"/>
</dbReference>
<evidence type="ECO:0000256" key="1">
    <source>
        <dbReference type="ARBA" id="ARBA00004141"/>
    </source>
</evidence>
<accession>I6XCT2</accession>
<organism evidence="9">
    <name type="scientific">Linum usitatissimum</name>
    <name type="common">Flax</name>
    <name type="synonym">Linum humile</name>
    <dbReference type="NCBI Taxonomy" id="4006"/>
    <lineage>
        <taxon>Eukaryota</taxon>
        <taxon>Viridiplantae</taxon>
        <taxon>Streptophyta</taxon>
        <taxon>Embryophyta</taxon>
        <taxon>Tracheophyta</taxon>
        <taxon>Spermatophyta</taxon>
        <taxon>Magnoliopsida</taxon>
        <taxon>eudicotyledons</taxon>
        <taxon>Gunneridae</taxon>
        <taxon>Pentapetalae</taxon>
        <taxon>rosids</taxon>
        <taxon>fabids</taxon>
        <taxon>Malpighiales</taxon>
        <taxon>Linaceae</taxon>
        <taxon>Linum</taxon>
    </lineage>
</organism>
<sequence>MAKAAGYGPVPFEDEMQKSFRPPLPPPDFSGREDGQLLMLYRKKNKRLASLDAFRGLCIFLMMLVDYGGHVFPTIAHSAWNGIHLADFVMPFFLFIVGVSIALVYKKAPNRVEATRKALLKSVKLFLVGILLQEQRISIGYIVGAICEIWLSIRRKGDVGIIKSYYWHWIAALAIVAVYARLSYGLYVPDWQFSLPGDQHHVFTVKCSVKGDVGPACNSAGMIDRYVLGLSHLYAKPVYKNLKVCNMSSNKQVPEDAPSWCHAPFDPEGLLSSLTAAVTCIIGLQFGHVLAHIQDHKGRLENWSGFSVFFLVLGLFLVRLGFPINKPLYSISYMLITSASAGITFAALYLLVDVYGQRWLTLPLEWMGKHSLTIFMVVSSNLAVIAIQGFYWKSPENNIMNWIVSLFVQSLSMSKEVSEEGQATHHHGKDYVDPPPAPLLDFGEVKLWSFYRALIAEFIATLLFLYVTVATVIGHKNQTDPCGGVGLLGIAWAFGGMIFVLVYCTAGISGGHINPAVTFGLFLARKVSLIRAVSYMVAQCLGAICGVGLVKAIMKHPYNSLGGGANAVNAGYSTGTALGAEIIGTFVLVYTVFSATDPKRSARDSHVPVLAPLPIGFAVFMVHLATIPITGTGINPARSFGAAVIYNNDKIWDDHWVFWVGPFVGALAAAAYHQYILRAAAIKALGSFRSNPTN</sequence>
<dbReference type="Pfam" id="PF07786">
    <property type="entry name" value="HGSNAT_cat"/>
    <property type="match status" value="1"/>
</dbReference>
<feature type="transmembrane region" description="Helical" evidence="7">
    <location>
        <begin position="328"/>
        <end position="352"/>
    </location>
</feature>
<dbReference type="NCBIfam" id="TIGR00861">
    <property type="entry name" value="MIP"/>
    <property type="match status" value="1"/>
</dbReference>
<feature type="transmembrane region" description="Helical" evidence="7">
    <location>
        <begin position="528"/>
        <end position="550"/>
    </location>
</feature>
<feature type="transmembrane region" description="Helical" evidence="7">
    <location>
        <begin position="270"/>
        <end position="291"/>
    </location>
</feature>
<comment type="subcellular location">
    <subcellularLocation>
        <location evidence="1">Membrane</location>
        <topology evidence="1">Multi-pass membrane protein</topology>
    </subcellularLocation>
</comment>
<dbReference type="PANTHER" id="PTHR31061:SF28">
    <property type="entry name" value="HEPARAN-ALPHA-GLUCOSAMINIDE N-ACETYLTRANSFERASE-LIKE"/>
    <property type="match status" value="1"/>
</dbReference>
<dbReference type="SUPFAM" id="SSF81338">
    <property type="entry name" value="Aquaporin-like"/>
    <property type="match status" value="1"/>
</dbReference>
<protein>
    <submittedName>
        <fullName evidence="9">Putative aquaporin PIP2-8</fullName>
    </submittedName>
</protein>
<feature type="transmembrane region" description="Helical" evidence="7">
    <location>
        <begin position="656"/>
        <end position="677"/>
    </location>
</feature>
<feature type="transmembrane region" description="Helical" evidence="7">
    <location>
        <begin position="303"/>
        <end position="322"/>
    </location>
</feature>
<keyword evidence="2" id="KW-0813">Transport</keyword>
<keyword evidence="3 7" id="KW-0812">Transmembrane</keyword>
<feature type="transmembrane region" description="Helical" evidence="7">
    <location>
        <begin position="609"/>
        <end position="629"/>
    </location>
</feature>
<feature type="transmembrane region" description="Helical" evidence="7">
    <location>
        <begin position="165"/>
        <end position="187"/>
    </location>
</feature>
<dbReference type="InterPro" id="IPR022357">
    <property type="entry name" value="MIP_CS"/>
</dbReference>
<dbReference type="AlphaFoldDB" id="I6XCT2"/>
<dbReference type="Gene3D" id="1.20.1080.10">
    <property type="entry name" value="Glycerol uptake facilitator protein"/>
    <property type="match status" value="1"/>
</dbReference>
<evidence type="ECO:0000313" key="9">
    <source>
        <dbReference type="EMBL" id="AFN53685.1"/>
    </source>
</evidence>
<dbReference type="GO" id="GO:0016020">
    <property type="term" value="C:membrane"/>
    <property type="evidence" value="ECO:0007669"/>
    <property type="project" value="UniProtKB-SubCell"/>
</dbReference>